<reference evidence="2" key="1">
    <citation type="journal article" date="2019" name="Plant Biotechnol. J.">
        <title>Genome sequencing of the Australian wild diploid species Gossypium australe highlights disease resistance and delayed gland morphogenesis.</title>
        <authorList>
            <person name="Cai Y."/>
            <person name="Cai X."/>
            <person name="Wang Q."/>
            <person name="Wang P."/>
            <person name="Zhang Y."/>
            <person name="Cai C."/>
            <person name="Xu Y."/>
            <person name="Wang K."/>
            <person name="Zhou Z."/>
            <person name="Wang C."/>
            <person name="Geng S."/>
            <person name="Li B."/>
            <person name="Dong Q."/>
            <person name="Hou Y."/>
            <person name="Wang H."/>
            <person name="Ai P."/>
            <person name="Liu Z."/>
            <person name="Yi F."/>
            <person name="Sun M."/>
            <person name="An G."/>
            <person name="Cheng J."/>
            <person name="Zhang Y."/>
            <person name="Shi Q."/>
            <person name="Xie Y."/>
            <person name="Shi X."/>
            <person name="Chang Y."/>
            <person name="Huang F."/>
            <person name="Chen Y."/>
            <person name="Hong S."/>
            <person name="Mi L."/>
            <person name="Sun Q."/>
            <person name="Zhang L."/>
            <person name="Zhou B."/>
            <person name="Peng R."/>
            <person name="Zhang X."/>
            <person name="Liu F."/>
        </authorList>
    </citation>
    <scope>NUCLEOTIDE SEQUENCE [LARGE SCALE GENOMIC DNA]</scope>
    <source>
        <strain evidence="2">cv. PA1801</strain>
    </source>
</reference>
<keyword evidence="2" id="KW-1185">Reference proteome</keyword>
<organism evidence="1 2">
    <name type="scientific">Gossypium australe</name>
    <dbReference type="NCBI Taxonomy" id="47621"/>
    <lineage>
        <taxon>Eukaryota</taxon>
        <taxon>Viridiplantae</taxon>
        <taxon>Streptophyta</taxon>
        <taxon>Embryophyta</taxon>
        <taxon>Tracheophyta</taxon>
        <taxon>Spermatophyta</taxon>
        <taxon>Magnoliopsida</taxon>
        <taxon>eudicotyledons</taxon>
        <taxon>Gunneridae</taxon>
        <taxon>Pentapetalae</taxon>
        <taxon>rosids</taxon>
        <taxon>malvids</taxon>
        <taxon>Malvales</taxon>
        <taxon>Malvaceae</taxon>
        <taxon>Malvoideae</taxon>
        <taxon>Gossypium</taxon>
    </lineage>
</organism>
<comment type="caution">
    <text evidence="1">The sequence shown here is derived from an EMBL/GenBank/DDBJ whole genome shotgun (WGS) entry which is preliminary data.</text>
</comment>
<dbReference type="PANTHER" id="PTHR33067">
    <property type="entry name" value="RNA-DIRECTED DNA POLYMERASE-RELATED"/>
    <property type="match status" value="1"/>
</dbReference>
<proteinExistence type="predicted"/>
<dbReference type="EMBL" id="SMMG02000005">
    <property type="protein sequence ID" value="KAA3473931.1"/>
    <property type="molecule type" value="Genomic_DNA"/>
</dbReference>
<dbReference type="Gene3D" id="2.40.70.10">
    <property type="entry name" value="Acid Proteases"/>
    <property type="match status" value="1"/>
</dbReference>
<dbReference type="Proteomes" id="UP000325315">
    <property type="component" value="Unassembled WGS sequence"/>
</dbReference>
<dbReference type="AlphaFoldDB" id="A0A5B6VX16"/>
<evidence type="ECO:0000313" key="2">
    <source>
        <dbReference type="Proteomes" id="UP000325315"/>
    </source>
</evidence>
<dbReference type="PANTHER" id="PTHR33067:SF31">
    <property type="entry name" value="RNA-DIRECTED DNA POLYMERASE"/>
    <property type="match status" value="1"/>
</dbReference>
<evidence type="ECO:0000313" key="1">
    <source>
        <dbReference type="EMBL" id="KAA3473931.1"/>
    </source>
</evidence>
<sequence length="202" mass="23177">MKGVLEDVLVKVHSFIVPTDFVVLDFEEDQVIPILLGRLFLSKSRATIDLEKSEITMRINGETETFRCGYHQSEKNQSKTNKTDTPNVINARFKSKYKERYKHKRIKGHDGWWKNAERDTSGNTTLELLKESGNRDILTMEKWVETELVSQHPAPNAGIEKSAFMSQYGTSASQHRRQFHQVFQVASCVATQHLNVATMVYS</sequence>
<name>A0A5B6VX16_9ROSI</name>
<dbReference type="InterPro" id="IPR021109">
    <property type="entry name" value="Peptidase_aspartic_dom_sf"/>
</dbReference>
<gene>
    <name evidence="1" type="ORF">EPI10_024269</name>
</gene>
<accession>A0A5B6VX16</accession>
<protein>
    <submittedName>
        <fullName evidence="1">Transposon Ty3-I Gag-Pol polyprotein</fullName>
    </submittedName>
</protein>